<evidence type="ECO:0000313" key="3">
    <source>
        <dbReference type="EMBL" id="MBO1264274.1"/>
    </source>
</evidence>
<dbReference type="PRINTS" id="PR00368">
    <property type="entry name" value="FADPNR"/>
</dbReference>
<dbReference type="InterPro" id="IPR036188">
    <property type="entry name" value="FAD/NAD-bd_sf"/>
</dbReference>
<dbReference type="PANTHER" id="PTHR42949">
    <property type="entry name" value="ANAEROBIC GLYCEROL-3-PHOSPHATE DEHYDROGENASE SUBUNIT B"/>
    <property type="match status" value="1"/>
</dbReference>
<dbReference type="InterPro" id="IPR023753">
    <property type="entry name" value="FAD/NAD-binding_dom"/>
</dbReference>
<protein>
    <submittedName>
        <fullName evidence="3">NAD(P)/FAD-dependent oxidoreductase</fullName>
    </submittedName>
</protein>
<sequence length="306" mass="33613">MTEYDLIVIGGGASGISAALKAKEEGVENILILDREESLGGILNELIEAGHGFMENGVTGVEVAEDFKKEVKERGIGFKVNSLVLEVKRDKTVKYVSGAEGVMEVSARSIIFATGARERPRGELNISSNKSAGIMSVGSARKLIVSAGYLPGKKVIIYSQDINSLYLAKMLVIEGAEEVTIIEPSRGQKDDYGYREDLMEFPQIRMLYSTKIIQIKENGRIEGVRIKSSDQEEEFLPCDSLLLSVGLDPSKRLFKRFRRGMDEMGMFVAGNADEVSYDLNVVIEKGENAGKASAAYLRKLRLQDGK</sequence>
<evidence type="ECO:0000256" key="1">
    <source>
        <dbReference type="ARBA" id="ARBA00023002"/>
    </source>
</evidence>
<organism evidence="3 4">
    <name type="scientific">Proteiniclasticum aestuarii</name>
    <dbReference type="NCBI Taxonomy" id="2817862"/>
    <lineage>
        <taxon>Bacteria</taxon>
        <taxon>Bacillati</taxon>
        <taxon>Bacillota</taxon>
        <taxon>Clostridia</taxon>
        <taxon>Eubacteriales</taxon>
        <taxon>Clostridiaceae</taxon>
        <taxon>Proteiniclasticum</taxon>
    </lineage>
</organism>
<dbReference type="Pfam" id="PF07992">
    <property type="entry name" value="Pyr_redox_2"/>
    <property type="match status" value="1"/>
</dbReference>
<name>A0A939H866_9CLOT</name>
<dbReference type="Proteomes" id="UP000664218">
    <property type="component" value="Unassembled WGS sequence"/>
</dbReference>
<dbReference type="PRINTS" id="PR00469">
    <property type="entry name" value="PNDRDTASEII"/>
</dbReference>
<dbReference type="AlphaFoldDB" id="A0A939H866"/>
<accession>A0A939H866</accession>
<evidence type="ECO:0000313" key="4">
    <source>
        <dbReference type="Proteomes" id="UP000664218"/>
    </source>
</evidence>
<dbReference type="PANTHER" id="PTHR42949:SF3">
    <property type="entry name" value="ANAEROBIC GLYCEROL-3-PHOSPHATE DEHYDROGENASE SUBUNIT B"/>
    <property type="match status" value="1"/>
</dbReference>
<dbReference type="Gene3D" id="3.50.50.60">
    <property type="entry name" value="FAD/NAD(P)-binding domain"/>
    <property type="match status" value="2"/>
</dbReference>
<evidence type="ECO:0000259" key="2">
    <source>
        <dbReference type="Pfam" id="PF07992"/>
    </source>
</evidence>
<dbReference type="GO" id="GO:0016491">
    <property type="term" value="F:oxidoreductase activity"/>
    <property type="evidence" value="ECO:0007669"/>
    <property type="project" value="UniProtKB-KW"/>
</dbReference>
<proteinExistence type="predicted"/>
<dbReference type="RefSeq" id="WP_207598787.1">
    <property type="nucleotide sequence ID" value="NZ_JAFNJU010000002.1"/>
</dbReference>
<reference evidence="3" key="1">
    <citation type="submission" date="2021-03" db="EMBL/GenBank/DDBJ databases">
        <title>Proteiniclasticum marinus sp. nov., isolated from tidal flat sediment.</title>
        <authorList>
            <person name="Namirimu T."/>
            <person name="Yang J.-A."/>
            <person name="Yang S.-H."/>
            <person name="Kim Y.-J."/>
            <person name="Kwon K.K."/>
        </authorList>
    </citation>
    <scope>NUCLEOTIDE SEQUENCE</scope>
    <source>
        <strain evidence="3">SCR006</strain>
    </source>
</reference>
<comment type="caution">
    <text evidence="3">The sequence shown here is derived from an EMBL/GenBank/DDBJ whole genome shotgun (WGS) entry which is preliminary data.</text>
</comment>
<dbReference type="SUPFAM" id="SSF51905">
    <property type="entry name" value="FAD/NAD(P)-binding domain"/>
    <property type="match status" value="1"/>
</dbReference>
<dbReference type="EMBL" id="JAFNJU010000002">
    <property type="protein sequence ID" value="MBO1264274.1"/>
    <property type="molecule type" value="Genomic_DNA"/>
</dbReference>
<gene>
    <name evidence="3" type="ORF">J3A84_04340</name>
</gene>
<keyword evidence="1" id="KW-0560">Oxidoreductase</keyword>
<feature type="domain" description="FAD/NAD(P)-binding" evidence="2">
    <location>
        <begin position="4"/>
        <end position="261"/>
    </location>
</feature>
<dbReference type="InterPro" id="IPR051691">
    <property type="entry name" value="Metab_Enz_Cyan_OpOx_G3PDH"/>
</dbReference>
<keyword evidence="4" id="KW-1185">Reference proteome</keyword>